<gene>
    <name evidence="1" type="ORF">Q604_UNBC15627G0001</name>
</gene>
<dbReference type="Pfam" id="PF00378">
    <property type="entry name" value="ECH_1"/>
    <property type="match status" value="1"/>
</dbReference>
<dbReference type="CDD" id="cd06558">
    <property type="entry name" value="crotonase-like"/>
    <property type="match status" value="1"/>
</dbReference>
<dbReference type="GO" id="GO:0006635">
    <property type="term" value="P:fatty acid beta-oxidation"/>
    <property type="evidence" value="ECO:0007669"/>
    <property type="project" value="TreeGrafter"/>
</dbReference>
<name>W1XM12_9ZZZZ</name>
<dbReference type="GO" id="GO:0003824">
    <property type="term" value="F:catalytic activity"/>
    <property type="evidence" value="ECO:0007669"/>
    <property type="project" value="UniProtKB-ARBA"/>
</dbReference>
<dbReference type="InterPro" id="IPR001753">
    <property type="entry name" value="Enoyl-CoA_hydra/iso"/>
</dbReference>
<comment type="caution">
    <text evidence="1">The sequence shown here is derived from an EMBL/GenBank/DDBJ whole genome shotgun (WGS) entry which is preliminary data.</text>
</comment>
<feature type="non-terminal residue" evidence="1">
    <location>
        <position position="67"/>
    </location>
</feature>
<feature type="non-terminal residue" evidence="1">
    <location>
        <position position="1"/>
    </location>
</feature>
<dbReference type="Gene3D" id="3.90.226.10">
    <property type="entry name" value="2-enoyl-CoA Hydratase, Chain A, domain 1"/>
    <property type="match status" value="1"/>
</dbReference>
<dbReference type="PANTHER" id="PTHR11941:SF54">
    <property type="entry name" value="ENOYL-COA HYDRATASE, MITOCHONDRIAL"/>
    <property type="match status" value="1"/>
</dbReference>
<organism evidence="1">
    <name type="scientific">human gut metagenome</name>
    <dbReference type="NCBI Taxonomy" id="408170"/>
    <lineage>
        <taxon>unclassified sequences</taxon>
        <taxon>metagenomes</taxon>
        <taxon>organismal metagenomes</taxon>
    </lineage>
</organism>
<dbReference type="EMBL" id="AZMM01015627">
    <property type="protein sequence ID" value="ETJ29849.1"/>
    <property type="molecule type" value="Genomic_DNA"/>
</dbReference>
<protein>
    <submittedName>
        <fullName evidence="1">2,3-dehydroadipyl-CoA hydratase</fullName>
    </submittedName>
</protein>
<dbReference type="InterPro" id="IPR029045">
    <property type="entry name" value="ClpP/crotonase-like_dom_sf"/>
</dbReference>
<accession>W1XM12</accession>
<evidence type="ECO:0000313" key="1">
    <source>
        <dbReference type="EMBL" id="ETJ29849.1"/>
    </source>
</evidence>
<dbReference type="PANTHER" id="PTHR11941">
    <property type="entry name" value="ENOYL-COA HYDRATASE-RELATED"/>
    <property type="match status" value="1"/>
</dbReference>
<proteinExistence type="predicted"/>
<dbReference type="AlphaFoldDB" id="W1XM12"/>
<reference evidence="1" key="1">
    <citation type="submission" date="2013-12" db="EMBL/GenBank/DDBJ databases">
        <title>A Varibaculum cambriense genome reconstructed from a premature infant gut community with otherwise low bacterial novelty that shifts toward anaerobic metabolism during the third week of life.</title>
        <authorList>
            <person name="Brown C.T."/>
            <person name="Sharon I."/>
            <person name="Thomas B.C."/>
            <person name="Castelle C.J."/>
            <person name="Morowitz M.J."/>
            <person name="Banfield J.F."/>
        </authorList>
    </citation>
    <scope>NUCLEOTIDE SEQUENCE</scope>
</reference>
<sequence>SISVCVITGNARFFAAGADLNEMAEKDLAATLNDTRPQLWARLQAFNKPLIAAVNGYALGAGCELAL</sequence>
<dbReference type="SUPFAM" id="SSF52096">
    <property type="entry name" value="ClpP/crotonase"/>
    <property type="match status" value="1"/>
</dbReference>